<keyword evidence="2" id="KW-1185">Reference proteome</keyword>
<dbReference type="EMBL" id="FOVN01000004">
    <property type="protein sequence ID" value="SFN81068.1"/>
    <property type="molecule type" value="Genomic_DNA"/>
</dbReference>
<dbReference type="RefSeq" id="WP_092208456.1">
    <property type="nucleotide sequence ID" value="NZ_FOVN01000004.1"/>
</dbReference>
<sequence length="249" mass="27529">MAKQKGVIPLVGTIGGINFYYLNGKPVARVAGGGFNGEAIKTKISMERVRENASEFGDCSHVNKVFRQALRPFYTNHRFTFFHSRLMSMFTDLKKLDTDSARGSRQVYKGLLTDAGKRLLQDFTYTPDCKPQLVLPFSYGMDWPTYTLSIPQFNIEHVQFITGSTHIALQFGVLDFNFETLDSALHLAAPLVLAKDFAGTFLGFTPVTAPTGLGLQLAVMGVRYYQEVDGLMYVLNAENGVGIGVFGVD</sequence>
<dbReference type="STRING" id="649333.SAMN04487989_104151"/>
<name>A0A1I5C278_9FLAO</name>
<evidence type="ECO:0000313" key="1">
    <source>
        <dbReference type="EMBL" id="SFN81068.1"/>
    </source>
</evidence>
<evidence type="ECO:0000313" key="2">
    <source>
        <dbReference type="Proteomes" id="UP000198705"/>
    </source>
</evidence>
<gene>
    <name evidence="1" type="ORF">SAMN04487989_104151</name>
</gene>
<dbReference type="OrthoDB" id="645138at2"/>
<accession>A0A1I5C278</accession>
<organism evidence="1 2">
    <name type="scientific">Bizionia echini</name>
    <dbReference type="NCBI Taxonomy" id="649333"/>
    <lineage>
        <taxon>Bacteria</taxon>
        <taxon>Pseudomonadati</taxon>
        <taxon>Bacteroidota</taxon>
        <taxon>Flavobacteriia</taxon>
        <taxon>Flavobacteriales</taxon>
        <taxon>Flavobacteriaceae</taxon>
        <taxon>Bizionia</taxon>
    </lineage>
</organism>
<reference evidence="2" key="1">
    <citation type="submission" date="2016-10" db="EMBL/GenBank/DDBJ databases">
        <authorList>
            <person name="Varghese N."/>
            <person name="Submissions S."/>
        </authorList>
    </citation>
    <scope>NUCLEOTIDE SEQUENCE [LARGE SCALE GENOMIC DNA]</scope>
    <source>
        <strain evidence="2">DSM 23925</strain>
    </source>
</reference>
<proteinExistence type="predicted"/>
<dbReference type="AlphaFoldDB" id="A0A1I5C278"/>
<protein>
    <submittedName>
        <fullName evidence="1">Uncharacterized protein</fullName>
    </submittedName>
</protein>
<dbReference type="Proteomes" id="UP000198705">
    <property type="component" value="Unassembled WGS sequence"/>
</dbReference>